<protein>
    <submittedName>
        <fullName evidence="1">Uncharacterized protein</fullName>
    </submittedName>
</protein>
<dbReference type="KEGG" id="asoc:CB4_03739"/>
<keyword evidence="2" id="KW-1185">Reference proteome</keyword>
<dbReference type="AlphaFoldDB" id="A0A0U5CA07"/>
<evidence type="ECO:0000313" key="2">
    <source>
        <dbReference type="Proteomes" id="UP000217696"/>
    </source>
</evidence>
<proteinExistence type="predicted"/>
<name>A0A0U5CA07_9BACL</name>
<organism evidence="1 2">
    <name type="scientific">Aneurinibacillus soli</name>
    <dbReference type="NCBI Taxonomy" id="1500254"/>
    <lineage>
        <taxon>Bacteria</taxon>
        <taxon>Bacillati</taxon>
        <taxon>Bacillota</taxon>
        <taxon>Bacilli</taxon>
        <taxon>Bacillales</taxon>
        <taxon>Paenibacillaceae</taxon>
        <taxon>Aneurinibacillus group</taxon>
        <taxon>Aneurinibacillus</taxon>
    </lineage>
</organism>
<reference evidence="1 2" key="1">
    <citation type="submission" date="2015-12" db="EMBL/GenBank/DDBJ databases">
        <title>Genome sequence of Aneurinibacillus soli.</title>
        <authorList>
            <person name="Lee J.S."/>
            <person name="Lee K.C."/>
            <person name="Kim K.K."/>
            <person name="Lee B.W."/>
        </authorList>
    </citation>
    <scope>NUCLEOTIDE SEQUENCE [LARGE SCALE GENOMIC DNA]</scope>
    <source>
        <strain evidence="1 2">CB4</strain>
    </source>
</reference>
<dbReference type="Proteomes" id="UP000217696">
    <property type="component" value="Chromosome"/>
</dbReference>
<gene>
    <name evidence="1" type="ORF">CB4_03739</name>
</gene>
<sequence>MRIIHISQYQESKMKLAKPIYDAKGRVLLAAENRVHPVCPCCKCYLDFFIDIQKIIL</sequence>
<accession>A0A0U5CA07</accession>
<evidence type="ECO:0000313" key="1">
    <source>
        <dbReference type="EMBL" id="BAU29539.1"/>
    </source>
</evidence>
<dbReference type="EMBL" id="AP017312">
    <property type="protein sequence ID" value="BAU29539.1"/>
    <property type="molecule type" value="Genomic_DNA"/>
</dbReference>